<organism evidence="2 3">
    <name type="scientific">Rhamnella rubrinervis</name>
    <dbReference type="NCBI Taxonomy" id="2594499"/>
    <lineage>
        <taxon>Eukaryota</taxon>
        <taxon>Viridiplantae</taxon>
        <taxon>Streptophyta</taxon>
        <taxon>Embryophyta</taxon>
        <taxon>Tracheophyta</taxon>
        <taxon>Spermatophyta</taxon>
        <taxon>Magnoliopsida</taxon>
        <taxon>eudicotyledons</taxon>
        <taxon>Gunneridae</taxon>
        <taxon>Pentapetalae</taxon>
        <taxon>rosids</taxon>
        <taxon>fabids</taxon>
        <taxon>Rosales</taxon>
        <taxon>Rhamnaceae</taxon>
        <taxon>rhamnoid group</taxon>
        <taxon>Rhamneae</taxon>
        <taxon>Rhamnella</taxon>
    </lineage>
</organism>
<evidence type="ECO:0000313" key="2">
    <source>
        <dbReference type="EMBL" id="KAF3436514.1"/>
    </source>
</evidence>
<evidence type="ECO:0000313" key="3">
    <source>
        <dbReference type="Proteomes" id="UP000796880"/>
    </source>
</evidence>
<sequence>MATEKGNAEVSDTHSVSNQDNSIEQTHFGKALAHRAVYGSRSRSGGRSRTNDAKTQPSRLSKVSLAAEQEKN</sequence>
<name>A0A8K0DYF2_9ROSA</name>
<dbReference type="Proteomes" id="UP000796880">
    <property type="component" value="Unassembled WGS sequence"/>
</dbReference>
<comment type="caution">
    <text evidence="2">The sequence shown here is derived from an EMBL/GenBank/DDBJ whole genome shotgun (WGS) entry which is preliminary data.</text>
</comment>
<proteinExistence type="predicted"/>
<protein>
    <submittedName>
        <fullName evidence="2">Uncharacterized protein</fullName>
    </submittedName>
</protein>
<accession>A0A8K0DYF2</accession>
<gene>
    <name evidence="2" type="ORF">FNV43_RR23606</name>
</gene>
<feature type="compositionally biased region" description="Polar residues" evidence="1">
    <location>
        <begin position="13"/>
        <end position="25"/>
    </location>
</feature>
<dbReference type="OrthoDB" id="1616998at2759"/>
<feature type="region of interest" description="Disordered" evidence="1">
    <location>
        <begin position="1"/>
        <end position="72"/>
    </location>
</feature>
<dbReference type="AlphaFoldDB" id="A0A8K0DYF2"/>
<feature type="compositionally biased region" description="Low complexity" evidence="1">
    <location>
        <begin position="39"/>
        <end position="48"/>
    </location>
</feature>
<keyword evidence="3" id="KW-1185">Reference proteome</keyword>
<dbReference type="EMBL" id="VOIH02000010">
    <property type="protein sequence ID" value="KAF3436514.1"/>
    <property type="molecule type" value="Genomic_DNA"/>
</dbReference>
<reference evidence="2" key="1">
    <citation type="submission" date="2020-03" db="EMBL/GenBank/DDBJ databases">
        <title>A high-quality chromosome-level genome assembly of a woody plant with both climbing and erect habits, Rhamnella rubrinervis.</title>
        <authorList>
            <person name="Lu Z."/>
            <person name="Yang Y."/>
            <person name="Zhu X."/>
            <person name="Sun Y."/>
        </authorList>
    </citation>
    <scope>NUCLEOTIDE SEQUENCE</scope>
    <source>
        <strain evidence="2">BYM</strain>
        <tissue evidence="2">Leaf</tissue>
    </source>
</reference>
<evidence type="ECO:0000256" key="1">
    <source>
        <dbReference type="SAM" id="MobiDB-lite"/>
    </source>
</evidence>